<feature type="transmembrane region" description="Helical" evidence="9">
    <location>
        <begin position="340"/>
        <end position="359"/>
    </location>
</feature>
<evidence type="ECO:0000256" key="8">
    <source>
        <dbReference type="SAM" id="MobiDB-lite"/>
    </source>
</evidence>
<feature type="transmembrane region" description="Helical" evidence="9">
    <location>
        <begin position="159"/>
        <end position="180"/>
    </location>
</feature>
<keyword evidence="5 9" id="KW-1133">Transmembrane helix</keyword>
<evidence type="ECO:0000256" key="3">
    <source>
        <dbReference type="ARBA" id="ARBA00022448"/>
    </source>
</evidence>
<dbReference type="PANTHER" id="PTHR11730:SF6">
    <property type="entry name" value="AMMONIUM TRANSPORTER"/>
    <property type="match status" value="1"/>
</dbReference>
<evidence type="ECO:0000313" key="12">
    <source>
        <dbReference type="Proteomes" id="UP001190700"/>
    </source>
</evidence>
<comment type="similarity">
    <text evidence="2">Belongs to the ammonia transporter channel (TC 1.A.11.2) family.</text>
</comment>
<dbReference type="SUPFAM" id="SSF111352">
    <property type="entry name" value="Ammonium transporter"/>
    <property type="match status" value="1"/>
</dbReference>
<evidence type="ECO:0000313" key="11">
    <source>
        <dbReference type="EMBL" id="KAK3265808.1"/>
    </source>
</evidence>
<dbReference type="PROSITE" id="PS01219">
    <property type="entry name" value="AMMONIUM_TRANSP"/>
    <property type="match status" value="1"/>
</dbReference>
<sequence length="476" mass="52132">MVHTYHAQANNYTDIALATLDENFRAYAQERREFGTLISTILLRFFSMCLMLMALAGYGLVEAGSVRERNTKNILAKNLITSTVGGMTWWGLGYATAYGEGAKNNEANEFLGGTNFFSNGMDDSVDAEWYARWSVNWVFSCVPIVIVSGAIAGRCKMHIYPASSVFLVGFIYPTVVHWCWSTEGWLSPFRTNDEGEIEPLLGANGFIDFSGSGIVHMTGGGVAFLGTWIVGSRNGRFLPDGTVARMEPYSLPLATAGTLLIWFSWYGFNTGMVEEFKDMDYVCKIAVSSTLAASSSGLSAMLLHAAVKREVDIISVLRGIVAGLVSISSSVIIVETHMAAAIGIAAGLVYKSTSMLLLWLRIDDVLDAVPVHYFCGLLGCLAAGLLGTKEDTTEMYGASPGDYGYFYGAPPDQLILQCIGAASITGWVMFTSFFFFKFMDIFDYFRLSAKEEREGLGRDRGLDHPRRHPSLPKLLD</sequence>
<dbReference type="InterPro" id="IPR018047">
    <property type="entry name" value="Ammonium_transpt_CS"/>
</dbReference>
<dbReference type="AlphaFoldDB" id="A0AAE0FUC2"/>
<evidence type="ECO:0000256" key="7">
    <source>
        <dbReference type="ARBA" id="ARBA00023177"/>
    </source>
</evidence>
<dbReference type="EMBL" id="LGRX02013692">
    <property type="protein sequence ID" value="KAK3265808.1"/>
    <property type="molecule type" value="Genomic_DNA"/>
</dbReference>
<dbReference type="GO" id="GO:0097272">
    <property type="term" value="P:ammonium homeostasis"/>
    <property type="evidence" value="ECO:0007669"/>
    <property type="project" value="TreeGrafter"/>
</dbReference>
<dbReference type="PANTHER" id="PTHR11730">
    <property type="entry name" value="AMMONIUM TRANSPORTER"/>
    <property type="match status" value="1"/>
</dbReference>
<evidence type="ECO:0000256" key="6">
    <source>
        <dbReference type="ARBA" id="ARBA00023136"/>
    </source>
</evidence>
<dbReference type="GO" id="GO:0005886">
    <property type="term" value="C:plasma membrane"/>
    <property type="evidence" value="ECO:0007669"/>
    <property type="project" value="TreeGrafter"/>
</dbReference>
<dbReference type="InterPro" id="IPR029020">
    <property type="entry name" value="Ammonium/urea_transptr"/>
</dbReference>
<comment type="caution">
    <text evidence="11">The sequence shown here is derived from an EMBL/GenBank/DDBJ whole genome shotgun (WGS) entry which is preliminary data.</text>
</comment>
<keyword evidence="12" id="KW-1185">Reference proteome</keyword>
<feature type="transmembrane region" description="Helical" evidence="9">
    <location>
        <begin position="371"/>
        <end position="388"/>
    </location>
</feature>
<feature type="region of interest" description="Disordered" evidence="8">
    <location>
        <begin position="456"/>
        <end position="476"/>
    </location>
</feature>
<feature type="transmembrane region" description="Helical" evidence="9">
    <location>
        <begin position="315"/>
        <end position="334"/>
    </location>
</feature>
<feature type="transmembrane region" description="Helical" evidence="9">
    <location>
        <begin position="285"/>
        <end position="303"/>
    </location>
</feature>
<dbReference type="GO" id="GO:0008519">
    <property type="term" value="F:ammonium channel activity"/>
    <property type="evidence" value="ECO:0007669"/>
    <property type="project" value="InterPro"/>
</dbReference>
<dbReference type="Pfam" id="PF00909">
    <property type="entry name" value="Ammonium_transp"/>
    <property type="match status" value="1"/>
</dbReference>
<keyword evidence="3" id="KW-0813">Transport</keyword>
<dbReference type="InterPro" id="IPR024041">
    <property type="entry name" value="NH4_transpt_AmtB-like_dom"/>
</dbReference>
<keyword evidence="6 9" id="KW-0472">Membrane</keyword>
<feature type="transmembrane region" description="Helical" evidence="9">
    <location>
        <begin position="41"/>
        <end position="61"/>
    </location>
</feature>
<comment type="subcellular location">
    <subcellularLocation>
        <location evidence="1">Membrane</location>
        <topology evidence="1">Multi-pass membrane protein</topology>
    </subcellularLocation>
</comment>
<keyword evidence="4 9" id="KW-0812">Transmembrane</keyword>
<feature type="transmembrane region" description="Helical" evidence="9">
    <location>
        <begin position="209"/>
        <end position="229"/>
    </location>
</feature>
<evidence type="ECO:0000256" key="9">
    <source>
        <dbReference type="SAM" id="Phobius"/>
    </source>
</evidence>
<evidence type="ECO:0000256" key="1">
    <source>
        <dbReference type="ARBA" id="ARBA00004141"/>
    </source>
</evidence>
<keyword evidence="7" id="KW-0924">Ammonia transport</keyword>
<reference evidence="11 12" key="1">
    <citation type="journal article" date="2015" name="Genome Biol. Evol.">
        <title>Comparative Genomics of a Bacterivorous Green Alga Reveals Evolutionary Causalities and Consequences of Phago-Mixotrophic Mode of Nutrition.</title>
        <authorList>
            <person name="Burns J.A."/>
            <person name="Paasch A."/>
            <person name="Narechania A."/>
            <person name="Kim E."/>
        </authorList>
    </citation>
    <scope>NUCLEOTIDE SEQUENCE [LARGE SCALE GENOMIC DNA]</scope>
    <source>
        <strain evidence="11 12">PLY_AMNH</strain>
    </source>
</reference>
<evidence type="ECO:0000256" key="2">
    <source>
        <dbReference type="ARBA" id="ARBA00005887"/>
    </source>
</evidence>
<feature type="transmembrane region" description="Helical" evidence="9">
    <location>
        <begin position="414"/>
        <end position="436"/>
    </location>
</feature>
<organism evidence="11 12">
    <name type="scientific">Cymbomonas tetramitiformis</name>
    <dbReference type="NCBI Taxonomy" id="36881"/>
    <lineage>
        <taxon>Eukaryota</taxon>
        <taxon>Viridiplantae</taxon>
        <taxon>Chlorophyta</taxon>
        <taxon>Pyramimonadophyceae</taxon>
        <taxon>Pyramimonadales</taxon>
        <taxon>Pyramimonadaceae</taxon>
        <taxon>Cymbomonas</taxon>
    </lineage>
</organism>
<proteinExistence type="inferred from homology"/>
<feature type="transmembrane region" description="Helical" evidence="9">
    <location>
        <begin position="130"/>
        <end position="152"/>
    </location>
</feature>
<feature type="transmembrane region" description="Helical" evidence="9">
    <location>
        <begin position="249"/>
        <end position="265"/>
    </location>
</feature>
<dbReference type="Proteomes" id="UP001190700">
    <property type="component" value="Unassembled WGS sequence"/>
</dbReference>
<dbReference type="Gene3D" id="1.10.3430.10">
    <property type="entry name" value="Ammonium transporter AmtB like domains"/>
    <property type="match status" value="1"/>
</dbReference>
<evidence type="ECO:0000256" key="4">
    <source>
        <dbReference type="ARBA" id="ARBA00022692"/>
    </source>
</evidence>
<feature type="domain" description="Ammonium transporter AmtB-like" evidence="10">
    <location>
        <begin position="45"/>
        <end position="456"/>
    </location>
</feature>
<name>A0AAE0FUC2_9CHLO</name>
<evidence type="ECO:0000256" key="5">
    <source>
        <dbReference type="ARBA" id="ARBA00022989"/>
    </source>
</evidence>
<accession>A0AAE0FUC2</accession>
<gene>
    <name evidence="11" type="ORF">CYMTET_25539</name>
</gene>
<evidence type="ECO:0000259" key="10">
    <source>
        <dbReference type="Pfam" id="PF00909"/>
    </source>
</evidence>
<protein>
    <recommendedName>
        <fullName evidence="10">Ammonium transporter AmtB-like domain-containing protein</fullName>
    </recommendedName>
</protein>